<protein>
    <submittedName>
        <fullName evidence="2">Uncharacterized protein</fullName>
    </submittedName>
</protein>
<dbReference type="Proteomes" id="UP000236630">
    <property type="component" value="Unassembled WGS sequence"/>
</dbReference>
<reference evidence="2 3" key="1">
    <citation type="journal article" date="2017" name="Front. Genet.">
        <title>Draft sequencing of the heterozygous diploid genome of Satsuma (Citrus unshiu Marc.) using a hybrid assembly approach.</title>
        <authorList>
            <person name="Shimizu T."/>
            <person name="Tanizawa Y."/>
            <person name="Mochizuki T."/>
            <person name="Nagasaki H."/>
            <person name="Yoshioka T."/>
            <person name="Toyoda A."/>
            <person name="Fujiyama A."/>
            <person name="Kaminuma E."/>
            <person name="Nakamura Y."/>
        </authorList>
    </citation>
    <scope>NUCLEOTIDE SEQUENCE [LARGE SCALE GENOMIC DNA]</scope>
    <source>
        <strain evidence="3">cv. Miyagawa wase</strain>
    </source>
</reference>
<feature type="compositionally biased region" description="Basic and acidic residues" evidence="1">
    <location>
        <begin position="164"/>
        <end position="176"/>
    </location>
</feature>
<evidence type="ECO:0000313" key="2">
    <source>
        <dbReference type="EMBL" id="GAY64053.1"/>
    </source>
</evidence>
<keyword evidence="3" id="KW-1185">Reference proteome</keyword>
<accession>A0A2H5QHJ1</accession>
<organism evidence="2 3">
    <name type="scientific">Citrus unshiu</name>
    <name type="common">Satsuma mandarin</name>
    <name type="synonym">Citrus nobilis var. unshiu</name>
    <dbReference type="NCBI Taxonomy" id="55188"/>
    <lineage>
        <taxon>Eukaryota</taxon>
        <taxon>Viridiplantae</taxon>
        <taxon>Streptophyta</taxon>
        <taxon>Embryophyta</taxon>
        <taxon>Tracheophyta</taxon>
        <taxon>Spermatophyta</taxon>
        <taxon>Magnoliopsida</taxon>
        <taxon>eudicotyledons</taxon>
        <taxon>Gunneridae</taxon>
        <taxon>Pentapetalae</taxon>
        <taxon>rosids</taxon>
        <taxon>malvids</taxon>
        <taxon>Sapindales</taxon>
        <taxon>Rutaceae</taxon>
        <taxon>Aurantioideae</taxon>
        <taxon>Citrus</taxon>
    </lineage>
</organism>
<proteinExistence type="predicted"/>
<evidence type="ECO:0000256" key="1">
    <source>
        <dbReference type="SAM" id="MobiDB-lite"/>
    </source>
</evidence>
<evidence type="ECO:0000313" key="3">
    <source>
        <dbReference type="Proteomes" id="UP000236630"/>
    </source>
</evidence>
<sequence length="302" mass="34737">MIQKYLHIETLILMVGKYAYLHIGISPEDRPWNRLVTQSPIALMQVDSSKIGEYRQLQLIQTTIPIALAIFYQIYIDDILLFSHDHQTHQQLLSNLPQEFPCQSHEDLWHGLKRWPLPSRTTHYGRLALSLSMTSITNGELVKTFKASFDKPILGGSTLIDKGKGLADEHSNKESNDYSSSEEVPNEDNSSNKEVLDEERFIVHRNSKKLSTKFERIRHQQQNKRVKNNWNHRLSRKGYAGFLDEICSETGLVETKVDMSVAWNDALEEKDKRGEFKADARNDILARSIGRLATSGWEIYIA</sequence>
<comment type="caution">
    <text evidence="2">The sequence shown here is derived from an EMBL/GenBank/DDBJ whole genome shotgun (WGS) entry which is preliminary data.</text>
</comment>
<feature type="compositionally biased region" description="Polar residues" evidence="1">
    <location>
        <begin position="177"/>
        <end position="189"/>
    </location>
</feature>
<dbReference type="AlphaFoldDB" id="A0A2H5QHJ1"/>
<feature type="region of interest" description="Disordered" evidence="1">
    <location>
        <begin position="164"/>
        <end position="196"/>
    </location>
</feature>
<name>A0A2H5QHJ1_CITUN</name>
<gene>
    <name evidence="2" type="ORF">CUMW_230590</name>
</gene>
<dbReference type="EMBL" id="BDQV01000388">
    <property type="protein sequence ID" value="GAY64053.1"/>
    <property type="molecule type" value="Genomic_DNA"/>
</dbReference>